<dbReference type="AlphaFoldDB" id="A0A9Q0BVN5"/>
<proteinExistence type="predicted"/>
<sequence>HCNILAQDTCAYIVIVFEFHPVWPQLTDNQRPTATKTFRIQHAVKGDDDEDKVGLPEEASTSSSPPNHKTDQPLGKQASLLKLDAKYTALLQEINSTYHSRPHNTANNAEFEKFFQKVLIGLNSTAYDLVDKIDIYTDFTVYNQMRLELEREISKTLQVAKNLLKLKNLVPQCRTFFMDQQVQLTASISQSNFAKMVILNNPSNECESVELNQITYPATKATTAPTTTPKPINYDSLLLEILKKYKKRPWGNRKYVEFDEQIWKVFMATNKDDNNYKNETLNTFLEYDKDRAQLDKALALRIGKFKKRIAIEPNNDCKGNLLYINKRFSRAMFETIEKKRQILLTSNYVQACVKTENVNHNIIVVNI</sequence>
<protein>
    <submittedName>
        <fullName evidence="2">Uncharacterized protein</fullName>
    </submittedName>
</protein>
<accession>A0A9Q0BVN5</accession>
<evidence type="ECO:0000313" key="3">
    <source>
        <dbReference type="Proteomes" id="UP001059596"/>
    </source>
</evidence>
<feature type="non-terminal residue" evidence="2">
    <location>
        <position position="367"/>
    </location>
</feature>
<name>A0A9Q0BVN5_9MUSC</name>
<organism evidence="2 3">
    <name type="scientific">Drosophila gunungcola</name>
    <name type="common">fruit fly</name>
    <dbReference type="NCBI Taxonomy" id="103775"/>
    <lineage>
        <taxon>Eukaryota</taxon>
        <taxon>Metazoa</taxon>
        <taxon>Ecdysozoa</taxon>
        <taxon>Arthropoda</taxon>
        <taxon>Hexapoda</taxon>
        <taxon>Insecta</taxon>
        <taxon>Pterygota</taxon>
        <taxon>Neoptera</taxon>
        <taxon>Endopterygota</taxon>
        <taxon>Diptera</taxon>
        <taxon>Brachycera</taxon>
        <taxon>Muscomorpha</taxon>
        <taxon>Ephydroidea</taxon>
        <taxon>Drosophilidae</taxon>
        <taxon>Drosophila</taxon>
        <taxon>Sophophora</taxon>
    </lineage>
</organism>
<feature type="region of interest" description="Disordered" evidence="1">
    <location>
        <begin position="44"/>
        <end position="74"/>
    </location>
</feature>
<keyword evidence="3" id="KW-1185">Reference proteome</keyword>
<dbReference type="EMBL" id="JAMKOV010000001">
    <property type="protein sequence ID" value="KAI8045921.1"/>
    <property type="molecule type" value="Genomic_DNA"/>
</dbReference>
<evidence type="ECO:0000256" key="1">
    <source>
        <dbReference type="SAM" id="MobiDB-lite"/>
    </source>
</evidence>
<reference evidence="2" key="1">
    <citation type="journal article" date="2023" name="Genome Biol. Evol.">
        <title>Long-read-based Genome Assembly of Drosophila gunungcola Reveals Fewer Chemosensory Genes in Flower-breeding Species.</title>
        <authorList>
            <person name="Negi A."/>
            <person name="Liao B.Y."/>
            <person name="Yeh S.D."/>
        </authorList>
    </citation>
    <scope>NUCLEOTIDE SEQUENCE</scope>
    <source>
        <strain evidence="2">Sukarami</strain>
    </source>
</reference>
<evidence type="ECO:0000313" key="2">
    <source>
        <dbReference type="EMBL" id="KAI8045921.1"/>
    </source>
</evidence>
<gene>
    <name evidence="2" type="ORF">M5D96_002110</name>
</gene>
<dbReference type="Proteomes" id="UP001059596">
    <property type="component" value="Chromosome 3R"/>
</dbReference>
<comment type="caution">
    <text evidence="2">The sequence shown here is derived from an EMBL/GenBank/DDBJ whole genome shotgun (WGS) entry which is preliminary data.</text>
</comment>